<dbReference type="PANTHER" id="PTHR14187:SF5">
    <property type="entry name" value="HEAT SHOCK 70 KDA PROTEIN 12A"/>
    <property type="match status" value="1"/>
</dbReference>
<dbReference type="EMBL" id="CALNXI010000940">
    <property type="protein sequence ID" value="CAH3147908.1"/>
    <property type="molecule type" value="Genomic_DNA"/>
</dbReference>
<evidence type="ECO:0000313" key="1">
    <source>
        <dbReference type="EMBL" id="CAH3147908.1"/>
    </source>
</evidence>
<evidence type="ECO:0008006" key="3">
    <source>
        <dbReference type="Google" id="ProtNLM"/>
    </source>
</evidence>
<comment type="caution">
    <text evidence="1">The sequence shown here is derived from an EMBL/GenBank/DDBJ whole genome shotgun (WGS) entry which is preliminary data.</text>
</comment>
<dbReference type="SUPFAM" id="SSF53067">
    <property type="entry name" value="Actin-like ATPase domain"/>
    <property type="match status" value="2"/>
</dbReference>
<keyword evidence="2" id="KW-1185">Reference proteome</keyword>
<accession>A0ABN8PRF6</accession>
<dbReference type="CDD" id="cd10229">
    <property type="entry name" value="ASKHA_NBD_HSP70_HSPA12"/>
    <property type="match status" value="1"/>
</dbReference>
<gene>
    <name evidence="1" type="ORF">PEVE_00044441</name>
</gene>
<name>A0ABN8PRF6_9CNID</name>
<protein>
    <recommendedName>
        <fullName evidence="3">Heat shock 70 kDa protein 12A</fullName>
    </recommendedName>
</protein>
<reference evidence="1 2" key="1">
    <citation type="submission" date="2022-05" db="EMBL/GenBank/DDBJ databases">
        <authorList>
            <consortium name="Genoscope - CEA"/>
            <person name="William W."/>
        </authorList>
    </citation>
    <scope>NUCLEOTIDE SEQUENCE [LARGE SCALE GENOMIC DNA]</scope>
</reference>
<dbReference type="Gene3D" id="3.30.420.40">
    <property type="match status" value="1"/>
</dbReference>
<dbReference type="PANTHER" id="PTHR14187">
    <property type="entry name" value="ALPHA KINASE/ELONGATION FACTOR 2 KINASE"/>
    <property type="match status" value="1"/>
</dbReference>
<organism evidence="1 2">
    <name type="scientific">Porites evermanni</name>
    <dbReference type="NCBI Taxonomy" id="104178"/>
    <lineage>
        <taxon>Eukaryota</taxon>
        <taxon>Metazoa</taxon>
        <taxon>Cnidaria</taxon>
        <taxon>Anthozoa</taxon>
        <taxon>Hexacorallia</taxon>
        <taxon>Scleractinia</taxon>
        <taxon>Fungiina</taxon>
        <taxon>Poritidae</taxon>
        <taxon>Porites</taxon>
    </lineage>
</organism>
<feature type="non-terminal residue" evidence="1">
    <location>
        <position position="1"/>
    </location>
</feature>
<dbReference type="Proteomes" id="UP001159427">
    <property type="component" value="Unassembled WGS sequence"/>
</dbReference>
<sequence>FSLHTLAFEGLMISDNSSYIAVVAIDFGTTYSGFAFAFNHKEGEGGIHMNKAWGNEQGLSTLKTSTSLLLRPDGQFDSFGFEADEKYANFFCGEDQQYMYFKRFKMTLHKSESLDRNAKLMASNGRKLEALTVFSHSIRYLKDKAIEIIREVTGDDGYNAMDIQWVLTVPAIWKPAAKQFMREAAYMAGVGSANNPEQLLIALEPEAASIHCRDKKMKDFTSERGDADVSDVFARPAAKYLVVDIGGGTLDVTAHEILTNGNVKEIFQVTGGPFGGTKVDEEFVSLLKQFFGSTVVEAFSTRYPGEWLDMMNDFEMKKRGRRAFEGGTTRLRLPRSLTALISEYRGPASSIEGVQFLRNEYLCLEALAMKKLFKPVLHGIVKHLTNLLENRCLKDLQFFFLVGGFSQSALLQDAIKNKFSSRYKILVPLDASIAVVQGAVMFGQKPHAIDSRIMSTTYGFDTNHRFDPRLHPIEKRHVVEDVAWCKDCFVVLAKENERVKVGEIKRFPNYQPLKGNQTSVAFQFFTSTDPQAKFITDDAVGPSIGKVVVRSPDISKGTNRSIDVCVYFGGTEIKVTAIDLSSRNTATAYLDFLCKP</sequence>
<dbReference type="InterPro" id="IPR043129">
    <property type="entry name" value="ATPase_NBD"/>
</dbReference>
<proteinExistence type="predicted"/>
<evidence type="ECO:0000313" key="2">
    <source>
        <dbReference type="Proteomes" id="UP001159427"/>
    </source>
</evidence>